<accession>A0A327JG55</accession>
<evidence type="ECO:0000313" key="4">
    <source>
        <dbReference type="Proteomes" id="UP000249299"/>
    </source>
</evidence>
<dbReference type="Proteomes" id="UP000249299">
    <property type="component" value="Unassembled WGS sequence"/>
</dbReference>
<keyword evidence="4" id="KW-1185">Reference proteome</keyword>
<dbReference type="RefSeq" id="WP_111436863.1">
    <property type="nucleotide sequence ID" value="NZ_JACIGG010000045.1"/>
</dbReference>
<reference evidence="3 4" key="1">
    <citation type="submission" date="2017-07" db="EMBL/GenBank/DDBJ databases">
        <title>Draft Genome Sequences of Select Purple Nonsulfur Bacteria.</title>
        <authorList>
            <person name="Lasarre B."/>
            <person name="Mckinlay J.B."/>
        </authorList>
    </citation>
    <scope>NUCLEOTIDE SEQUENCE [LARGE SCALE GENOMIC DNA]</scope>
    <source>
        <strain evidence="3 4">DSM 11290</strain>
    </source>
</reference>
<comment type="caution">
    <text evidence="3">The sequence shown here is derived from an EMBL/GenBank/DDBJ whole genome shotgun (WGS) entry which is preliminary data.</text>
</comment>
<dbReference type="OrthoDB" id="565387at2"/>
<dbReference type="Pfam" id="PF13592">
    <property type="entry name" value="HTH_33"/>
    <property type="match status" value="1"/>
</dbReference>
<protein>
    <submittedName>
        <fullName evidence="3">IS630 family transposase</fullName>
    </submittedName>
</protein>
<dbReference type="Gene3D" id="3.30.420.10">
    <property type="entry name" value="Ribonuclease H-like superfamily/Ribonuclease H"/>
    <property type="match status" value="1"/>
</dbReference>
<dbReference type="PANTHER" id="PTHR46564:SF1">
    <property type="entry name" value="TRANSPOSASE"/>
    <property type="match status" value="1"/>
</dbReference>
<dbReference type="GO" id="GO:0003676">
    <property type="term" value="F:nucleic acid binding"/>
    <property type="evidence" value="ECO:0007669"/>
    <property type="project" value="InterPro"/>
</dbReference>
<feature type="domain" description="Winged helix-turn helix" evidence="2">
    <location>
        <begin position="83"/>
        <end position="119"/>
    </location>
</feature>
<dbReference type="InterPro" id="IPR025959">
    <property type="entry name" value="Winged_HTH_dom"/>
</dbReference>
<evidence type="ECO:0000259" key="2">
    <source>
        <dbReference type="Pfam" id="PF13592"/>
    </source>
</evidence>
<dbReference type="EMBL" id="NPEV01000115">
    <property type="protein sequence ID" value="RAI22363.1"/>
    <property type="molecule type" value="Genomic_DNA"/>
</dbReference>
<gene>
    <name evidence="3" type="ORF">CH339_23460</name>
</gene>
<feature type="domain" description="Tc1-like transposase DDE" evidence="1">
    <location>
        <begin position="150"/>
        <end position="291"/>
    </location>
</feature>
<organism evidence="3 4">
    <name type="scientific">Rhodobium orientis</name>
    <dbReference type="NCBI Taxonomy" id="34017"/>
    <lineage>
        <taxon>Bacteria</taxon>
        <taxon>Pseudomonadati</taxon>
        <taxon>Pseudomonadota</taxon>
        <taxon>Alphaproteobacteria</taxon>
        <taxon>Hyphomicrobiales</taxon>
        <taxon>Rhodobiaceae</taxon>
        <taxon>Rhodobium</taxon>
    </lineage>
</organism>
<dbReference type="InterPro" id="IPR009057">
    <property type="entry name" value="Homeodomain-like_sf"/>
</dbReference>
<sequence>MGKPYSEDLRERIAAHVAAGHSCRDAGRVFGVSAATAVRIAADYRTRGDVSCKPQGRPAGRFGKLAPHMGFLIEIVRAEPDITLAELANALEDTFGLTVHISSIHRALQRAGFSYKKGLIASERDRPELRRQRAEWIGRRQPYMRTRPHRLVFIDETAVKTNLTRLRGRAPIGERLYGAAPFGKWGTQTFIAGLTHDALIAPWVIPGAMNGSAFQTYIETQLAPALAPGTVVVLDNLSTHKVPRASQILKDRGCWFLFLPPYSPDLNPIEMAFSKLKAHLRRIGARTFDALISALGDICDLFDPEECFNFLKASGYVAD</sequence>
<proteinExistence type="predicted"/>
<dbReference type="InterPro" id="IPR038717">
    <property type="entry name" value="Tc1-like_DDE_dom"/>
</dbReference>
<evidence type="ECO:0000313" key="3">
    <source>
        <dbReference type="EMBL" id="RAI22363.1"/>
    </source>
</evidence>
<dbReference type="InterPro" id="IPR047655">
    <property type="entry name" value="Transpos_IS630-like"/>
</dbReference>
<name>A0A327JG55_9HYPH</name>
<dbReference type="InterPro" id="IPR036397">
    <property type="entry name" value="RNaseH_sf"/>
</dbReference>
<evidence type="ECO:0000259" key="1">
    <source>
        <dbReference type="Pfam" id="PF13358"/>
    </source>
</evidence>
<dbReference type="PANTHER" id="PTHR46564">
    <property type="entry name" value="TRANSPOSASE"/>
    <property type="match status" value="1"/>
</dbReference>
<dbReference type="AlphaFoldDB" id="A0A327JG55"/>
<dbReference type="SUPFAM" id="SSF46689">
    <property type="entry name" value="Homeodomain-like"/>
    <property type="match status" value="1"/>
</dbReference>
<dbReference type="Pfam" id="PF13358">
    <property type="entry name" value="DDE_3"/>
    <property type="match status" value="1"/>
</dbReference>
<dbReference type="NCBIfam" id="NF033545">
    <property type="entry name" value="transpos_IS630"/>
    <property type="match status" value="1"/>
</dbReference>